<evidence type="ECO:0000256" key="5">
    <source>
        <dbReference type="SAM" id="SignalP"/>
    </source>
</evidence>
<dbReference type="AlphaFoldDB" id="A0A1E3BFF3"/>
<feature type="compositionally biased region" description="Low complexity" evidence="4">
    <location>
        <begin position="33"/>
        <end position="42"/>
    </location>
</feature>
<dbReference type="Pfam" id="PF11410">
    <property type="entry name" value="Antifungal_pept"/>
    <property type="match status" value="1"/>
</dbReference>
<accession>A0A1E3BFF3</accession>
<dbReference type="InterPro" id="IPR009101">
    <property type="entry name" value="Gurmarin/antifun_pep"/>
</dbReference>
<keyword evidence="2" id="KW-0960">Knottin</keyword>
<organism evidence="6 7">
    <name type="scientific">Aspergillus cristatus</name>
    <name type="common">Chinese Fuzhuan brick tea-fermentation fungus</name>
    <name type="synonym">Eurotium cristatum</name>
    <dbReference type="NCBI Taxonomy" id="573508"/>
    <lineage>
        <taxon>Eukaryota</taxon>
        <taxon>Fungi</taxon>
        <taxon>Dikarya</taxon>
        <taxon>Ascomycota</taxon>
        <taxon>Pezizomycotina</taxon>
        <taxon>Eurotiomycetes</taxon>
        <taxon>Eurotiomycetidae</taxon>
        <taxon>Eurotiales</taxon>
        <taxon>Aspergillaceae</taxon>
        <taxon>Aspergillus</taxon>
        <taxon>Aspergillus subgen. Aspergillus</taxon>
    </lineage>
</organism>
<evidence type="ECO:0000313" key="6">
    <source>
        <dbReference type="EMBL" id="ODM19684.1"/>
    </source>
</evidence>
<proteinExistence type="predicted"/>
<keyword evidence="5" id="KW-0732">Signal</keyword>
<dbReference type="InterPro" id="IPR024206">
    <property type="entry name" value="Gurmarin/antimicrobial_peptd"/>
</dbReference>
<dbReference type="Proteomes" id="UP000094569">
    <property type="component" value="Unassembled WGS sequence"/>
</dbReference>
<evidence type="ECO:0000313" key="7">
    <source>
        <dbReference type="Proteomes" id="UP000094569"/>
    </source>
</evidence>
<keyword evidence="7" id="KW-1185">Reference proteome</keyword>
<protein>
    <submittedName>
        <fullName evidence="6">Uncharacterized protein</fullName>
    </submittedName>
</protein>
<feature type="signal peptide" evidence="5">
    <location>
        <begin position="1"/>
        <end position="17"/>
    </location>
</feature>
<evidence type="ECO:0000256" key="3">
    <source>
        <dbReference type="ARBA" id="ARBA00023157"/>
    </source>
</evidence>
<keyword evidence="1" id="KW-0929">Antimicrobial</keyword>
<evidence type="ECO:0000256" key="1">
    <source>
        <dbReference type="ARBA" id="ARBA00022529"/>
    </source>
</evidence>
<keyword evidence="3" id="KW-1015">Disulfide bond</keyword>
<gene>
    <name evidence="6" type="ORF">SI65_04669</name>
</gene>
<dbReference type="VEuPathDB" id="FungiDB:SI65_04669"/>
<dbReference type="SUPFAM" id="SSF57048">
    <property type="entry name" value="Gurmarin-like"/>
    <property type="match status" value="1"/>
</dbReference>
<dbReference type="EMBL" id="JXNT01000004">
    <property type="protein sequence ID" value="ODM19684.1"/>
    <property type="molecule type" value="Genomic_DNA"/>
</dbReference>
<evidence type="ECO:0000256" key="2">
    <source>
        <dbReference type="ARBA" id="ARBA00022854"/>
    </source>
</evidence>
<name>A0A1E3BFF3_ASPCR</name>
<feature type="chain" id="PRO_5009123641" evidence="5">
    <location>
        <begin position="18"/>
        <end position="77"/>
    </location>
</feature>
<reference evidence="6 7" key="1">
    <citation type="journal article" date="2016" name="BMC Genomics">
        <title>Comparative genomic and transcriptomic analyses of the Fuzhuan brick tea-fermentation fungus Aspergillus cristatus.</title>
        <authorList>
            <person name="Ge Y."/>
            <person name="Wang Y."/>
            <person name="Liu Y."/>
            <person name="Tan Y."/>
            <person name="Ren X."/>
            <person name="Zhang X."/>
            <person name="Hyde K.D."/>
            <person name="Liu Y."/>
            <person name="Liu Z."/>
        </authorList>
    </citation>
    <scope>NUCLEOTIDE SEQUENCE [LARGE SCALE GENOMIC DNA]</scope>
    <source>
        <strain evidence="6 7">GZAAS20.1005</strain>
    </source>
</reference>
<evidence type="ECO:0000256" key="4">
    <source>
        <dbReference type="SAM" id="MobiDB-lite"/>
    </source>
</evidence>
<feature type="region of interest" description="Disordered" evidence="4">
    <location>
        <begin position="22"/>
        <end position="53"/>
    </location>
</feature>
<sequence length="77" mass="8071">MKLFILATLFLAGSAVAGDCTRASSTPVRRHLPSTSPSPISIPDKKPCQPDGSMDNCASKTCIRLPGEPQGTCKPSK</sequence>
<comment type="caution">
    <text evidence="6">The sequence shown here is derived from an EMBL/GenBank/DDBJ whole genome shotgun (WGS) entry which is preliminary data.</text>
</comment>